<comment type="caution">
    <text evidence="2">The sequence shown here is derived from an EMBL/GenBank/DDBJ whole genome shotgun (WGS) entry which is preliminary data.</text>
</comment>
<dbReference type="InterPro" id="IPR038801">
    <property type="entry name" value="TAF1C"/>
</dbReference>
<dbReference type="PANTHER" id="PTHR15319">
    <property type="entry name" value="TATA BOX-BINDING PROTEIN ASSOCIATED FACTOR RNA POLYMERASE I SUBUNIT C"/>
    <property type="match status" value="1"/>
</dbReference>
<reference evidence="2" key="1">
    <citation type="submission" date="2020-03" db="EMBL/GenBank/DDBJ databases">
        <title>Castanea mollissima Vanexum genome sequencing.</title>
        <authorList>
            <person name="Staton M."/>
        </authorList>
    </citation>
    <scope>NUCLEOTIDE SEQUENCE</scope>
    <source>
        <tissue evidence="2">Leaf</tissue>
    </source>
</reference>
<keyword evidence="3" id="KW-1185">Reference proteome</keyword>
<sequence length="551" mass="62838">MEVSSDWKSLSQYHQFSNLHFSSQTHHQNPYWVLSSSTLNPKPFLFSSLSPSLPNPPPFLQTHNLLSFLCLPLSLLPHRSQYRPTFSKIAVNPFPFPGNNHNHSTVVGYLLASALCSMHWFVVQESYVVYACWSPHIPEESVVLLESGALFLFDLESCFRSRTSNSNVRFRGTKLPISWDADAVSGNCKWLSCEFSWHPRILIVARSDAVFLVDLRFDGCAVSCLAKVELLRMYTSVQNERFLTFSMAGGSDGFCFALASDSLLVLCDVRKPMMPLLQWAHGLDNLCHINVFRLSELRSNSRDDTYRWAFERVFVLYWDLYGIVGLIYFVMDLLYQPREDPLFLKFRKTAYSNYSEFLDVLLDQKKVSLEFLVVPDLPQLPPFFLRKPSCHSNKWSHKVQRDDALVGPVLSNGHSESEDKAGVFSLEREISLQCDEIKQVASEMALSDSSCKLHGDQADSLADEREDMWGSSQKPKPYCIYHPVACKCSTMDHVQDNVFKDEKFDNLIFKVPEKKKHVPNGLVETVGPELFDDLCPADLRFDTSAKNFGPN</sequence>
<dbReference type="GO" id="GO:0001164">
    <property type="term" value="F:RNA polymerase I core promoter sequence-specific DNA binding"/>
    <property type="evidence" value="ECO:0007669"/>
    <property type="project" value="TreeGrafter"/>
</dbReference>
<name>A0A8J4QFF5_9ROSI</name>
<dbReference type="PANTHER" id="PTHR15319:SF1">
    <property type="entry name" value="TATA BOX-BINDING PROTEIN-ASSOCIATED FACTOR RNA POLYMERASE I SUBUNIT C"/>
    <property type="match status" value="1"/>
</dbReference>
<dbReference type="EMBL" id="JRKL02004326">
    <property type="protein sequence ID" value="KAF3952860.1"/>
    <property type="molecule type" value="Genomic_DNA"/>
</dbReference>
<proteinExistence type="predicted"/>
<evidence type="ECO:0000313" key="2">
    <source>
        <dbReference type="EMBL" id="KAF3952860.1"/>
    </source>
</evidence>
<accession>A0A8J4QFF5</accession>
<keyword evidence="1" id="KW-0472">Membrane</keyword>
<keyword evidence="1" id="KW-0812">Transmembrane</keyword>
<gene>
    <name evidence="2" type="ORF">CMV_021634</name>
</gene>
<protein>
    <submittedName>
        <fullName evidence="2">Uncharacterized protein</fullName>
    </submittedName>
</protein>
<evidence type="ECO:0000256" key="1">
    <source>
        <dbReference type="SAM" id="Phobius"/>
    </source>
</evidence>
<organism evidence="2 3">
    <name type="scientific">Castanea mollissima</name>
    <name type="common">Chinese chestnut</name>
    <dbReference type="NCBI Taxonomy" id="60419"/>
    <lineage>
        <taxon>Eukaryota</taxon>
        <taxon>Viridiplantae</taxon>
        <taxon>Streptophyta</taxon>
        <taxon>Embryophyta</taxon>
        <taxon>Tracheophyta</taxon>
        <taxon>Spermatophyta</taxon>
        <taxon>Magnoliopsida</taxon>
        <taxon>eudicotyledons</taxon>
        <taxon>Gunneridae</taxon>
        <taxon>Pentapetalae</taxon>
        <taxon>rosids</taxon>
        <taxon>fabids</taxon>
        <taxon>Fagales</taxon>
        <taxon>Fagaceae</taxon>
        <taxon>Castanea</taxon>
    </lineage>
</organism>
<dbReference type="OrthoDB" id="2382881at2759"/>
<keyword evidence="1" id="KW-1133">Transmembrane helix</keyword>
<evidence type="ECO:0000313" key="3">
    <source>
        <dbReference type="Proteomes" id="UP000737018"/>
    </source>
</evidence>
<dbReference type="Proteomes" id="UP000737018">
    <property type="component" value="Unassembled WGS sequence"/>
</dbReference>
<dbReference type="AlphaFoldDB" id="A0A8J4QFF5"/>
<feature type="transmembrane region" description="Helical" evidence="1">
    <location>
        <begin position="315"/>
        <end position="335"/>
    </location>
</feature>
<dbReference type="GO" id="GO:0001650">
    <property type="term" value="C:fibrillar center"/>
    <property type="evidence" value="ECO:0007669"/>
    <property type="project" value="TreeGrafter"/>
</dbReference>